<gene>
    <name evidence="2" type="ORF">PLEPLA_LOCUS6905</name>
</gene>
<evidence type="ECO:0000313" key="3">
    <source>
        <dbReference type="Proteomes" id="UP001153269"/>
    </source>
</evidence>
<dbReference type="AlphaFoldDB" id="A0A9N7TUD2"/>
<name>A0A9N7TUD2_PLEPL</name>
<protein>
    <submittedName>
        <fullName evidence="2">Uncharacterized protein</fullName>
    </submittedName>
</protein>
<comment type="caution">
    <text evidence="2">The sequence shown here is derived from an EMBL/GenBank/DDBJ whole genome shotgun (WGS) entry which is preliminary data.</text>
</comment>
<dbReference type="Proteomes" id="UP001153269">
    <property type="component" value="Unassembled WGS sequence"/>
</dbReference>
<organism evidence="2 3">
    <name type="scientific">Pleuronectes platessa</name>
    <name type="common">European plaice</name>
    <dbReference type="NCBI Taxonomy" id="8262"/>
    <lineage>
        <taxon>Eukaryota</taxon>
        <taxon>Metazoa</taxon>
        <taxon>Chordata</taxon>
        <taxon>Craniata</taxon>
        <taxon>Vertebrata</taxon>
        <taxon>Euteleostomi</taxon>
        <taxon>Actinopterygii</taxon>
        <taxon>Neopterygii</taxon>
        <taxon>Teleostei</taxon>
        <taxon>Neoteleostei</taxon>
        <taxon>Acanthomorphata</taxon>
        <taxon>Carangaria</taxon>
        <taxon>Pleuronectiformes</taxon>
        <taxon>Pleuronectoidei</taxon>
        <taxon>Pleuronectidae</taxon>
        <taxon>Pleuronectes</taxon>
    </lineage>
</organism>
<feature type="region of interest" description="Disordered" evidence="1">
    <location>
        <begin position="158"/>
        <end position="181"/>
    </location>
</feature>
<evidence type="ECO:0000313" key="2">
    <source>
        <dbReference type="EMBL" id="CAB1419077.1"/>
    </source>
</evidence>
<feature type="region of interest" description="Disordered" evidence="1">
    <location>
        <begin position="99"/>
        <end position="130"/>
    </location>
</feature>
<keyword evidence="3" id="KW-1185">Reference proteome</keyword>
<reference evidence="2" key="1">
    <citation type="submission" date="2020-03" db="EMBL/GenBank/DDBJ databases">
        <authorList>
            <person name="Weist P."/>
        </authorList>
    </citation>
    <scope>NUCLEOTIDE SEQUENCE</scope>
</reference>
<dbReference type="EMBL" id="CADEAL010000362">
    <property type="protein sequence ID" value="CAB1419077.1"/>
    <property type="molecule type" value="Genomic_DNA"/>
</dbReference>
<sequence>MRKQRKEESKGGEGSKARLIERAGLRKHLPAWRAELLSDPRSHQDPSSATASVVVHHHYMMPTRHRIRHYHYDQPAIYRIRRTGSTIVTYDARSTNRNPWCGHSGPGSAGDKAKGLKGKGSKIAAGELGPHRYPGAMPGLKLMHLGQVVARPALAGTTQTQGLPQNHPLLPKGGQTLNKLG</sequence>
<proteinExistence type="predicted"/>
<feature type="region of interest" description="Disordered" evidence="1">
    <location>
        <begin position="1"/>
        <end position="22"/>
    </location>
</feature>
<evidence type="ECO:0000256" key="1">
    <source>
        <dbReference type="SAM" id="MobiDB-lite"/>
    </source>
</evidence>
<accession>A0A9N7TUD2</accession>